<dbReference type="GO" id="GO:0048038">
    <property type="term" value="F:quinone binding"/>
    <property type="evidence" value="ECO:0007669"/>
    <property type="project" value="TreeGrafter"/>
</dbReference>
<dbReference type="InterPro" id="IPR002347">
    <property type="entry name" value="SDR_fam"/>
</dbReference>
<evidence type="ECO:0000256" key="1">
    <source>
        <dbReference type="ARBA" id="ARBA00006484"/>
    </source>
</evidence>
<sequence>MTGGESKRTAFVTGGSRGIGLGIARELVKLGYAVAINGVRPAADVIDVLAGLREHSTADVHYVQGNIGAVGDRERIVEEVYGHFGALDVLVNNAGVAPRERSDLLEMSEESYDRVLDINLKGPFFLTQAIARRMVERQGTESTAEPCIINVGSVSATVASENRGQYCISKAGIGMMTQLFATRLGREGIPVYELRPGIIRTDMTQGVTEKYDKMIAEGLTVQPRWGSPEDVGRAVGALVRGDFPYSTGQVIMIDGGLTVSRL</sequence>
<comment type="caution">
    <text evidence="3">The sequence shown here is derived from an EMBL/GenBank/DDBJ whole genome shotgun (WGS) entry which is preliminary data.</text>
</comment>
<dbReference type="PRINTS" id="PR00080">
    <property type="entry name" value="SDRFAMILY"/>
</dbReference>
<organism evidence="3 4">
    <name type="scientific">Neolewinella litorea</name>
    <dbReference type="NCBI Taxonomy" id="2562452"/>
    <lineage>
        <taxon>Bacteria</taxon>
        <taxon>Pseudomonadati</taxon>
        <taxon>Bacteroidota</taxon>
        <taxon>Saprospiria</taxon>
        <taxon>Saprospirales</taxon>
        <taxon>Lewinellaceae</taxon>
        <taxon>Neolewinella</taxon>
    </lineage>
</organism>
<dbReference type="PRINTS" id="PR00081">
    <property type="entry name" value="GDHRDH"/>
</dbReference>
<dbReference type="GO" id="GO:0016616">
    <property type="term" value="F:oxidoreductase activity, acting on the CH-OH group of donors, NAD or NADP as acceptor"/>
    <property type="evidence" value="ECO:0007669"/>
    <property type="project" value="TreeGrafter"/>
</dbReference>
<proteinExistence type="inferred from homology"/>
<dbReference type="EMBL" id="SRSF01000001">
    <property type="protein sequence ID" value="THH41711.1"/>
    <property type="molecule type" value="Genomic_DNA"/>
</dbReference>
<dbReference type="GO" id="GO:0006633">
    <property type="term" value="P:fatty acid biosynthetic process"/>
    <property type="evidence" value="ECO:0007669"/>
    <property type="project" value="TreeGrafter"/>
</dbReference>
<dbReference type="Proteomes" id="UP000308528">
    <property type="component" value="Unassembled WGS sequence"/>
</dbReference>
<dbReference type="RefSeq" id="WP_136456554.1">
    <property type="nucleotide sequence ID" value="NZ_SRSF01000001.1"/>
</dbReference>
<keyword evidence="4" id="KW-1185">Reference proteome</keyword>
<dbReference type="FunFam" id="3.40.50.720:FF:000084">
    <property type="entry name" value="Short-chain dehydrogenase reductase"/>
    <property type="match status" value="1"/>
</dbReference>
<evidence type="ECO:0000256" key="2">
    <source>
        <dbReference type="ARBA" id="ARBA00023002"/>
    </source>
</evidence>
<name>A0A4S4NTA1_9BACT</name>
<keyword evidence="2" id="KW-0560">Oxidoreductase</keyword>
<comment type="similarity">
    <text evidence="1">Belongs to the short-chain dehydrogenases/reductases (SDR) family.</text>
</comment>
<dbReference type="PROSITE" id="PS00061">
    <property type="entry name" value="ADH_SHORT"/>
    <property type="match status" value="1"/>
</dbReference>
<evidence type="ECO:0000313" key="3">
    <source>
        <dbReference type="EMBL" id="THH41711.1"/>
    </source>
</evidence>
<dbReference type="InterPro" id="IPR020904">
    <property type="entry name" value="Sc_DH/Rdtase_CS"/>
</dbReference>
<dbReference type="PANTHER" id="PTHR42760:SF133">
    <property type="entry name" value="3-OXOACYL-[ACYL-CARRIER-PROTEIN] REDUCTASE"/>
    <property type="match status" value="1"/>
</dbReference>
<dbReference type="NCBIfam" id="NF009386">
    <property type="entry name" value="PRK12745.1"/>
    <property type="match status" value="1"/>
</dbReference>
<dbReference type="AlphaFoldDB" id="A0A4S4NTA1"/>
<gene>
    <name evidence="3" type="ORF">E4021_03695</name>
</gene>
<dbReference type="InterPro" id="IPR036291">
    <property type="entry name" value="NAD(P)-bd_dom_sf"/>
</dbReference>
<evidence type="ECO:0000313" key="4">
    <source>
        <dbReference type="Proteomes" id="UP000308528"/>
    </source>
</evidence>
<protein>
    <submittedName>
        <fullName evidence="3">3-ketoacyl-ACP reductase</fullName>
    </submittedName>
</protein>
<dbReference type="Pfam" id="PF13561">
    <property type="entry name" value="adh_short_C2"/>
    <property type="match status" value="1"/>
</dbReference>
<dbReference type="OrthoDB" id="9788235at2"/>
<accession>A0A4S4NTA1</accession>
<dbReference type="PANTHER" id="PTHR42760">
    <property type="entry name" value="SHORT-CHAIN DEHYDROGENASES/REDUCTASES FAMILY MEMBER"/>
    <property type="match status" value="1"/>
</dbReference>
<dbReference type="Gene3D" id="3.40.50.720">
    <property type="entry name" value="NAD(P)-binding Rossmann-like Domain"/>
    <property type="match status" value="1"/>
</dbReference>
<dbReference type="SUPFAM" id="SSF51735">
    <property type="entry name" value="NAD(P)-binding Rossmann-fold domains"/>
    <property type="match status" value="1"/>
</dbReference>
<reference evidence="3 4" key="1">
    <citation type="submission" date="2019-04" db="EMBL/GenBank/DDBJ databases">
        <title>Lewinella litorea sp. nov., isolated from a marine sand.</title>
        <authorList>
            <person name="Yoon J.-H."/>
        </authorList>
    </citation>
    <scope>NUCLEOTIDE SEQUENCE [LARGE SCALE GENOMIC DNA]</scope>
    <source>
        <strain evidence="3 4">HSMS-39</strain>
    </source>
</reference>